<protein>
    <recommendedName>
        <fullName evidence="3 5">Regulatory protein RecX</fullName>
    </recommendedName>
</protein>
<dbReference type="InterPro" id="IPR036388">
    <property type="entry name" value="WH-like_DNA-bd_sf"/>
</dbReference>
<name>A0A268ERZ3_9BACL</name>
<gene>
    <name evidence="5" type="primary">recX</name>
    <name evidence="9" type="ORF">CHH67_13240</name>
</gene>
<evidence type="ECO:0000259" key="6">
    <source>
        <dbReference type="Pfam" id="PF02631"/>
    </source>
</evidence>
<dbReference type="InterPro" id="IPR053924">
    <property type="entry name" value="RecX_HTH_2nd"/>
</dbReference>
<dbReference type="GO" id="GO:0005737">
    <property type="term" value="C:cytoplasm"/>
    <property type="evidence" value="ECO:0007669"/>
    <property type="project" value="UniProtKB-SubCell"/>
</dbReference>
<dbReference type="Pfam" id="PF21982">
    <property type="entry name" value="RecX_HTH1"/>
    <property type="match status" value="1"/>
</dbReference>
<evidence type="ECO:0000256" key="2">
    <source>
        <dbReference type="ARBA" id="ARBA00009695"/>
    </source>
</evidence>
<dbReference type="InterPro" id="IPR003783">
    <property type="entry name" value="Regulatory_RecX"/>
</dbReference>
<dbReference type="Gene3D" id="1.10.10.10">
    <property type="entry name" value="Winged helix-like DNA-binding domain superfamily/Winged helix DNA-binding domain"/>
    <property type="match status" value="3"/>
</dbReference>
<evidence type="ECO:0000259" key="8">
    <source>
        <dbReference type="Pfam" id="PF21982"/>
    </source>
</evidence>
<evidence type="ECO:0000259" key="7">
    <source>
        <dbReference type="Pfam" id="PF21981"/>
    </source>
</evidence>
<dbReference type="PANTHER" id="PTHR33602:SF1">
    <property type="entry name" value="REGULATORY PROTEIN RECX FAMILY PROTEIN"/>
    <property type="match status" value="1"/>
</dbReference>
<evidence type="ECO:0000256" key="5">
    <source>
        <dbReference type="HAMAP-Rule" id="MF_01114"/>
    </source>
</evidence>
<dbReference type="InterPro" id="IPR053926">
    <property type="entry name" value="RecX_HTH_1st"/>
</dbReference>
<evidence type="ECO:0000256" key="4">
    <source>
        <dbReference type="ARBA" id="ARBA00022490"/>
    </source>
</evidence>
<dbReference type="Pfam" id="PF02631">
    <property type="entry name" value="RecX_HTH2"/>
    <property type="match status" value="1"/>
</dbReference>
<reference evidence="9 10" key="1">
    <citation type="submission" date="2017-07" db="EMBL/GenBank/DDBJ databases">
        <title>Isolation and whole genome analysis of endospore-forming bacteria from heroin.</title>
        <authorList>
            <person name="Kalinowski J."/>
            <person name="Ahrens B."/>
            <person name="Al-Dilaimi A."/>
            <person name="Winkler A."/>
            <person name="Wibberg D."/>
            <person name="Schleenbecker U."/>
            <person name="Ruckert C."/>
            <person name="Wolfel R."/>
            <person name="Grass G."/>
        </authorList>
    </citation>
    <scope>NUCLEOTIDE SEQUENCE [LARGE SCALE GENOMIC DNA]</scope>
    <source>
        <strain evidence="9 10">7537-G1</strain>
    </source>
</reference>
<dbReference type="HAMAP" id="MF_01114">
    <property type="entry name" value="RecX"/>
    <property type="match status" value="1"/>
</dbReference>
<comment type="function">
    <text evidence="5">Modulates RecA activity.</text>
</comment>
<keyword evidence="4 5" id="KW-0963">Cytoplasm</keyword>
<feature type="domain" description="RecX third three-helical" evidence="7">
    <location>
        <begin position="180"/>
        <end position="226"/>
    </location>
</feature>
<comment type="similarity">
    <text evidence="2 5">Belongs to the RecX family.</text>
</comment>
<accession>A0A268ERZ3</accession>
<proteinExistence type="inferred from homology"/>
<feature type="domain" description="RecX first three-helical" evidence="8">
    <location>
        <begin position="87"/>
        <end position="126"/>
    </location>
</feature>
<dbReference type="EMBL" id="NPBY01000043">
    <property type="protein sequence ID" value="PAD75905.1"/>
    <property type="molecule type" value="Genomic_DNA"/>
</dbReference>
<evidence type="ECO:0000256" key="3">
    <source>
        <dbReference type="ARBA" id="ARBA00018111"/>
    </source>
</evidence>
<dbReference type="Proteomes" id="UP000215596">
    <property type="component" value="Unassembled WGS sequence"/>
</dbReference>
<dbReference type="RefSeq" id="WP_095265666.1">
    <property type="nucleotide sequence ID" value="NZ_NPBY01000043.1"/>
</dbReference>
<dbReference type="GO" id="GO:0006282">
    <property type="term" value="P:regulation of DNA repair"/>
    <property type="evidence" value="ECO:0007669"/>
    <property type="project" value="UniProtKB-UniRule"/>
</dbReference>
<evidence type="ECO:0000256" key="1">
    <source>
        <dbReference type="ARBA" id="ARBA00004496"/>
    </source>
</evidence>
<dbReference type="InterPro" id="IPR053925">
    <property type="entry name" value="RecX_HTH_3rd"/>
</dbReference>
<feature type="domain" description="RecX second three-helical" evidence="6">
    <location>
        <begin position="133"/>
        <end position="174"/>
    </location>
</feature>
<dbReference type="OrthoDB" id="5421057at2"/>
<evidence type="ECO:0000313" key="9">
    <source>
        <dbReference type="EMBL" id="PAD75905.1"/>
    </source>
</evidence>
<sequence length="247" mass="28952">MKNDSYREQEQTEAEAEGLAAFPEDEDLVITAVELMKKQRYRYLISFGPYTLSVHEDVMIKYRMINGAVFRKDALEEIVAADERHRAYVEALRYLERKPRTSKEIAQRLQQKGWEQGSIDHTLERLEREKLVDDGLYARMWAQQRMTSHKKGRLWVKQELRQKGIESGMIAEALGEVSPEEELESALVIGRKKWQQTKGEPLDRKRKTGAFLMRRGFGGEQVRQVLKRLIDEEFEEVDEDALEDDFV</sequence>
<dbReference type="AlphaFoldDB" id="A0A268ERZ3"/>
<comment type="subcellular location">
    <subcellularLocation>
        <location evidence="1 5">Cytoplasm</location>
    </subcellularLocation>
</comment>
<dbReference type="Pfam" id="PF21981">
    <property type="entry name" value="RecX_HTH3"/>
    <property type="match status" value="1"/>
</dbReference>
<dbReference type="PANTHER" id="PTHR33602">
    <property type="entry name" value="REGULATORY PROTEIN RECX FAMILY PROTEIN"/>
    <property type="match status" value="1"/>
</dbReference>
<comment type="caution">
    <text evidence="9">The sequence shown here is derived from an EMBL/GenBank/DDBJ whole genome shotgun (WGS) entry which is preliminary data.</text>
</comment>
<evidence type="ECO:0000313" key="10">
    <source>
        <dbReference type="Proteomes" id="UP000215596"/>
    </source>
</evidence>
<organism evidence="9 10">
    <name type="scientific">Paenibacillus campinasensis</name>
    <dbReference type="NCBI Taxonomy" id="66347"/>
    <lineage>
        <taxon>Bacteria</taxon>
        <taxon>Bacillati</taxon>
        <taxon>Bacillota</taxon>
        <taxon>Bacilli</taxon>
        <taxon>Bacillales</taxon>
        <taxon>Paenibacillaceae</taxon>
        <taxon>Paenibacillus</taxon>
    </lineage>
</organism>